<dbReference type="GO" id="GO:0005634">
    <property type="term" value="C:nucleus"/>
    <property type="evidence" value="ECO:0007669"/>
    <property type="project" value="TreeGrafter"/>
</dbReference>
<dbReference type="OMA" id="LRETICN"/>
<dbReference type="GO" id="GO:0005509">
    <property type="term" value="F:calcium ion binding"/>
    <property type="evidence" value="ECO:0007669"/>
    <property type="project" value="InterPro"/>
</dbReference>
<reference evidence="7" key="3">
    <citation type="submission" date="2025-09" db="UniProtKB">
        <authorList>
            <consortium name="Ensembl"/>
        </authorList>
    </citation>
    <scope>IDENTIFICATION</scope>
</reference>
<protein>
    <recommendedName>
        <fullName evidence="6">Annexin</fullName>
    </recommendedName>
</protein>
<accession>H3D9M1</accession>
<comment type="similarity">
    <text evidence="1 6">Belongs to the annexin family.</text>
</comment>
<evidence type="ECO:0000256" key="6">
    <source>
        <dbReference type="RuleBase" id="RU003540"/>
    </source>
</evidence>
<dbReference type="AlphaFoldDB" id="H3D9M1"/>
<dbReference type="GO" id="GO:0005737">
    <property type="term" value="C:cytoplasm"/>
    <property type="evidence" value="ECO:0007669"/>
    <property type="project" value="TreeGrafter"/>
</dbReference>
<keyword evidence="8" id="KW-1185">Reference proteome</keyword>
<evidence type="ECO:0000256" key="3">
    <source>
        <dbReference type="ARBA" id="ARBA00022837"/>
    </source>
</evidence>
<keyword evidence="3 6" id="KW-0106">Calcium</keyword>
<dbReference type="HOGENOM" id="CLU_025300_2_0_1"/>
<evidence type="ECO:0000313" key="8">
    <source>
        <dbReference type="Proteomes" id="UP000007303"/>
    </source>
</evidence>
<dbReference type="GO" id="GO:0012506">
    <property type="term" value="C:vesicle membrane"/>
    <property type="evidence" value="ECO:0007669"/>
    <property type="project" value="TreeGrafter"/>
</dbReference>
<reference evidence="8" key="1">
    <citation type="journal article" date="2004" name="Nature">
        <title>Genome duplication in the teleost fish Tetraodon nigroviridis reveals the early vertebrate proto-karyotype.</title>
        <authorList>
            <person name="Jaillon O."/>
            <person name="Aury J.-M."/>
            <person name="Brunet F."/>
            <person name="Petit J.-L."/>
            <person name="Stange-Thomann N."/>
            <person name="Mauceli E."/>
            <person name="Bouneau L."/>
            <person name="Fischer C."/>
            <person name="Ozouf-Costaz C."/>
            <person name="Bernot A."/>
            <person name="Nicaud S."/>
            <person name="Jaffe D."/>
            <person name="Fisher S."/>
            <person name="Lutfalla G."/>
            <person name="Dossat C."/>
            <person name="Segurens B."/>
            <person name="Dasilva C."/>
            <person name="Salanoubat M."/>
            <person name="Levy M."/>
            <person name="Boudet N."/>
            <person name="Castellano S."/>
            <person name="Anthouard V."/>
            <person name="Jubin C."/>
            <person name="Castelli V."/>
            <person name="Katinka M."/>
            <person name="Vacherie B."/>
            <person name="Biemont C."/>
            <person name="Skalli Z."/>
            <person name="Cattolico L."/>
            <person name="Poulain J."/>
            <person name="De Berardinis V."/>
            <person name="Cruaud C."/>
            <person name="Duprat S."/>
            <person name="Brottier P."/>
            <person name="Coutanceau J.-P."/>
            <person name="Gouzy J."/>
            <person name="Parra G."/>
            <person name="Lardier G."/>
            <person name="Chapple C."/>
            <person name="McKernan K.J."/>
            <person name="McEwan P."/>
            <person name="Bosak S."/>
            <person name="Kellis M."/>
            <person name="Volff J.-N."/>
            <person name="Guigo R."/>
            <person name="Zody M.C."/>
            <person name="Mesirov J."/>
            <person name="Lindblad-Toh K."/>
            <person name="Birren B."/>
            <person name="Nusbaum C."/>
            <person name="Kahn D."/>
            <person name="Robinson-Rechavi M."/>
            <person name="Laudet V."/>
            <person name="Schachter V."/>
            <person name="Quetier F."/>
            <person name="Saurin W."/>
            <person name="Scarpelli C."/>
            <person name="Wincker P."/>
            <person name="Lander E.S."/>
            <person name="Weissenbach J."/>
            <person name="Roest Crollius H."/>
        </authorList>
    </citation>
    <scope>NUCLEOTIDE SEQUENCE [LARGE SCALE GENOMIC DNA]</scope>
</reference>
<dbReference type="InterPro" id="IPR018252">
    <property type="entry name" value="Annexin_repeat_CS"/>
</dbReference>
<dbReference type="STRING" id="99883.ENSTNIP00000017212"/>
<dbReference type="GO" id="GO:0005544">
    <property type="term" value="F:calcium-dependent phospholipid binding"/>
    <property type="evidence" value="ECO:0007669"/>
    <property type="project" value="UniProtKB-KW"/>
</dbReference>
<dbReference type="Proteomes" id="UP000007303">
    <property type="component" value="Unassembled WGS sequence"/>
</dbReference>
<dbReference type="PANTHER" id="PTHR10502">
    <property type="entry name" value="ANNEXIN"/>
    <property type="match status" value="1"/>
</dbReference>
<keyword evidence="5 6" id="KW-0111">Calcium/phospholipid-binding</keyword>
<proteinExistence type="inferred from homology"/>
<comment type="domain">
    <text evidence="6">A pair of annexin repeats may form one binding site for calcium and phospholipid.</text>
</comment>
<sequence>MSLISAFLKQTIYMGMPDDSVLKREGTVTPAPNFNASDDAAVLDKAIKVKGVDEKTIIDILVKRSNDQRQQIKKAFQHSSGKPLESALKNALKGDLEDVVLALLKTPAQYDAQQLKLAMKGIGTDEDTLIEILASRNNREILDMKKAYQEEYKKDLEEDVRGDTSGDFRAVLLEILKASRTEGVCDQLIDSDARALYEAGEGRKGKDCSVFIEILATRSFPHLCQAIDLEMKGDIDSCLTAIGKTLKTRLSFF</sequence>
<dbReference type="GO" id="GO:0005886">
    <property type="term" value="C:plasma membrane"/>
    <property type="evidence" value="ECO:0007669"/>
    <property type="project" value="TreeGrafter"/>
</dbReference>
<dbReference type="InterPro" id="IPR018502">
    <property type="entry name" value="Annexin_repeat"/>
</dbReference>
<evidence type="ECO:0000256" key="2">
    <source>
        <dbReference type="ARBA" id="ARBA00022737"/>
    </source>
</evidence>
<dbReference type="SMART" id="SM00335">
    <property type="entry name" value="ANX"/>
    <property type="match status" value="3"/>
</dbReference>
<evidence type="ECO:0000313" key="7">
    <source>
        <dbReference type="Ensembl" id="ENSTNIP00000017212.1"/>
    </source>
</evidence>
<keyword evidence="2 6" id="KW-0677">Repeat</keyword>
<dbReference type="FunFam" id="1.10.220.10:FF:000003">
    <property type="entry name" value="Annexin"/>
    <property type="match status" value="1"/>
</dbReference>
<dbReference type="GO" id="GO:0007165">
    <property type="term" value="P:signal transduction"/>
    <property type="evidence" value="ECO:0007669"/>
    <property type="project" value="TreeGrafter"/>
</dbReference>
<dbReference type="InParanoid" id="H3D9M1"/>
<keyword evidence="4 6" id="KW-0041">Annexin</keyword>
<dbReference type="GO" id="GO:0006909">
    <property type="term" value="P:phagocytosis"/>
    <property type="evidence" value="ECO:0007669"/>
    <property type="project" value="TreeGrafter"/>
</dbReference>
<dbReference type="PROSITE" id="PS51897">
    <property type="entry name" value="ANNEXIN_2"/>
    <property type="match status" value="2"/>
</dbReference>
<name>H3D9M1_TETNG</name>
<dbReference type="SUPFAM" id="SSF47874">
    <property type="entry name" value="Annexin"/>
    <property type="match status" value="1"/>
</dbReference>
<dbReference type="FunFam" id="1.10.220.10:FF:000007">
    <property type="entry name" value="Annexin"/>
    <property type="match status" value="1"/>
</dbReference>
<dbReference type="Ensembl" id="ENSTNIT00000017428.1">
    <property type="protein sequence ID" value="ENSTNIP00000017212.1"/>
    <property type="gene ID" value="ENSTNIG00000014199.1"/>
</dbReference>
<evidence type="ECO:0000256" key="4">
    <source>
        <dbReference type="ARBA" id="ARBA00023216"/>
    </source>
</evidence>
<evidence type="ECO:0000256" key="5">
    <source>
        <dbReference type="ARBA" id="ARBA00023302"/>
    </source>
</evidence>
<dbReference type="PRINTS" id="PR00196">
    <property type="entry name" value="ANNEXIN"/>
</dbReference>
<dbReference type="GO" id="GO:0001786">
    <property type="term" value="F:phosphatidylserine binding"/>
    <property type="evidence" value="ECO:0007669"/>
    <property type="project" value="TreeGrafter"/>
</dbReference>
<dbReference type="Pfam" id="PF00191">
    <property type="entry name" value="Annexin"/>
    <property type="match status" value="3"/>
</dbReference>
<dbReference type="GO" id="GO:0031101">
    <property type="term" value="P:fin regeneration"/>
    <property type="evidence" value="ECO:0007669"/>
    <property type="project" value="Ensembl"/>
</dbReference>
<reference evidence="7" key="2">
    <citation type="submission" date="2025-08" db="UniProtKB">
        <authorList>
            <consortium name="Ensembl"/>
        </authorList>
    </citation>
    <scope>IDENTIFICATION</scope>
</reference>
<dbReference type="PANTHER" id="PTHR10502:SF17">
    <property type="entry name" value="ANNEXIN A1"/>
    <property type="match status" value="1"/>
</dbReference>
<organism evidence="7 8">
    <name type="scientific">Tetraodon nigroviridis</name>
    <name type="common">Spotted green pufferfish</name>
    <name type="synonym">Chelonodon nigroviridis</name>
    <dbReference type="NCBI Taxonomy" id="99883"/>
    <lineage>
        <taxon>Eukaryota</taxon>
        <taxon>Metazoa</taxon>
        <taxon>Chordata</taxon>
        <taxon>Craniata</taxon>
        <taxon>Vertebrata</taxon>
        <taxon>Euteleostomi</taxon>
        <taxon>Actinopterygii</taxon>
        <taxon>Neopterygii</taxon>
        <taxon>Teleostei</taxon>
        <taxon>Neoteleostei</taxon>
        <taxon>Acanthomorphata</taxon>
        <taxon>Eupercaria</taxon>
        <taxon>Tetraodontiformes</taxon>
        <taxon>Tetradontoidea</taxon>
        <taxon>Tetraodontidae</taxon>
        <taxon>Tetraodon</taxon>
    </lineage>
</organism>
<dbReference type="GeneTree" id="ENSGT00940000155221"/>
<dbReference type="InterPro" id="IPR037104">
    <property type="entry name" value="Annexin_sf"/>
</dbReference>
<dbReference type="GO" id="GO:0071385">
    <property type="term" value="P:cellular response to glucocorticoid stimulus"/>
    <property type="evidence" value="ECO:0007669"/>
    <property type="project" value="TreeGrafter"/>
</dbReference>
<dbReference type="Gene3D" id="1.10.220.10">
    <property type="entry name" value="Annexin"/>
    <property type="match status" value="3"/>
</dbReference>
<dbReference type="PROSITE" id="PS00223">
    <property type="entry name" value="ANNEXIN_1"/>
    <property type="match status" value="2"/>
</dbReference>
<evidence type="ECO:0000256" key="1">
    <source>
        <dbReference type="ARBA" id="ARBA00007831"/>
    </source>
</evidence>
<dbReference type="InterPro" id="IPR001464">
    <property type="entry name" value="Annexin"/>
</dbReference>